<dbReference type="CDD" id="cd03801">
    <property type="entry name" value="GT4_PimA-like"/>
    <property type="match status" value="1"/>
</dbReference>
<dbReference type="InterPro" id="IPR001296">
    <property type="entry name" value="Glyco_trans_1"/>
</dbReference>
<feature type="domain" description="Glycosyl transferase family 1" evidence="1">
    <location>
        <begin position="198"/>
        <end position="330"/>
    </location>
</feature>
<dbReference type="RefSeq" id="WP_155479593.1">
    <property type="nucleotide sequence ID" value="NZ_WNKV01000007.1"/>
</dbReference>
<dbReference type="Gene3D" id="3.40.50.2000">
    <property type="entry name" value="Glycogen Phosphorylase B"/>
    <property type="match status" value="2"/>
</dbReference>
<sequence>MRLAFAIVKLFPGGGLQRDGLALARLLRARGHAVEIVTAERAAGDYADDLPVRMRPVAARTNHGRQARFAAALAAIAGDYDAVVGFNKLPGLDVLYCADPSIAARMAAAPWLGLLPRYRGFRALEAACFAPGRPTRLLMLAAPQADAYAAAWGTEPERITVLPPTVAAARRQPGLRTDGTRAALRERLGLADATAWLAVAVQPATKGLDRTVRALAGRPGACLLVAGLAAGDRATRDTVRLARRLGVADRIRWLGHREDMPAVMAAADLLVHPARLDTTGTVILEAVVNGLPVIASAVCGYAPHVAAADAGLVLAEPFDPAVFAAALGQAADPDRRAGWSRHGAAYGARPDLYAGRERAADLIVAAVAGRGSTAAGTAASGAAVQAAPPAA</sequence>
<dbReference type="SUPFAM" id="SSF53756">
    <property type="entry name" value="UDP-Glycosyltransferase/glycogen phosphorylase"/>
    <property type="match status" value="1"/>
</dbReference>
<evidence type="ECO:0000313" key="2">
    <source>
        <dbReference type="EMBL" id="MTW16675.1"/>
    </source>
</evidence>
<gene>
    <name evidence="2" type="ORF">GJ689_10720</name>
</gene>
<dbReference type="Proteomes" id="UP000438991">
    <property type="component" value="Unassembled WGS sequence"/>
</dbReference>
<comment type="caution">
    <text evidence="2">The sequence shown here is derived from an EMBL/GenBank/DDBJ whole genome shotgun (WGS) entry which is preliminary data.</text>
</comment>
<organism evidence="2 3">
    <name type="scientific">Rhodoplanes serenus</name>
    <dbReference type="NCBI Taxonomy" id="200615"/>
    <lineage>
        <taxon>Bacteria</taxon>
        <taxon>Pseudomonadati</taxon>
        <taxon>Pseudomonadota</taxon>
        <taxon>Alphaproteobacteria</taxon>
        <taxon>Hyphomicrobiales</taxon>
        <taxon>Nitrobacteraceae</taxon>
        <taxon>Rhodoplanes</taxon>
    </lineage>
</organism>
<dbReference type="Pfam" id="PF00534">
    <property type="entry name" value="Glycos_transf_1"/>
    <property type="match status" value="1"/>
</dbReference>
<proteinExistence type="predicted"/>
<dbReference type="EMBL" id="WNKV01000007">
    <property type="protein sequence ID" value="MTW16675.1"/>
    <property type="molecule type" value="Genomic_DNA"/>
</dbReference>
<dbReference type="PANTHER" id="PTHR12526:SF641">
    <property type="entry name" value="LIPOPOLYSACCHARIDE CORE BIOSYNTHESIS PROTEIN RFAG"/>
    <property type="match status" value="1"/>
</dbReference>
<name>A0A9X4XK95_9BRAD</name>
<reference evidence="2 3" key="1">
    <citation type="submission" date="2019-11" db="EMBL/GenBank/DDBJ databases">
        <title>Whole-genome sequence of Rhodoplanes serenus DSM 18633, type strain.</title>
        <authorList>
            <person name="Kyndt J.A."/>
            <person name="Meyer T.E."/>
        </authorList>
    </citation>
    <scope>NUCLEOTIDE SEQUENCE [LARGE SCALE GENOMIC DNA]</scope>
    <source>
        <strain evidence="2 3">DSM 18633</strain>
    </source>
</reference>
<evidence type="ECO:0000313" key="3">
    <source>
        <dbReference type="Proteomes" id="UP000438991"/>
    </source>
</evidence>
<protein>
    <submittedName>
        <fullName evidence="2">Glycosyltransferase</fullName>
    </submittedName>
</protein>
<dbReference type="PANTHER" id="PTHR12526">
    <property type="entry name" value="GLYCOSYLTRANSFERASE"/>
    <property type="match status" value="1"/>
</dbReference>
<accession>A0A9X4XK95</accession>
<dbReference type="GO" id="GO:0016757">
    <property type="term" value="F:glycosyltransferase activity"/>
    <property type="evidence" value="ECO:0007669"/>
    <property type="project" value="InterPro"/>
</dbReference>
<evidence type="ECO:0000259" key="1">
    <source>
        <dbReference type="Pfam" id="PF00534"/>
    </source>
</evidence>
<dbReference type="AlphaFoldDB" id="A0A9X4XK95"/>